<dbReference type="RefSeq" id="WP_254791740.1">
    <property type="nucleotide sequence ID" value="NZ_FPAB01000017.1"/>
</dbReference>
<accession>A0A1I6WB52</accession>
<protein>
    <submittedName>
        <fullName evidence="2">Uncharacterized protein</fullName>
    </submittedName>
</protein>
<evidence type="ECO:0000313" key="2">
    <source>
        <dbReference type="EMBL" id="SFT23237.1"/>
    </source>
</evidence>
<name>A0A1I6WB52_9ACTN</name>
<reference evidence="3" key="1">
    <citation type="submission" date="2016-10" db="EMBL/GenBank/DDBJ databases">
        <authorList>
            <person name="Varghese N."/>
            <person name="Submissions S."/>
        </authorList>
    </citation>
    <scope>NUCLEOTIDE SEQUENCE [LARGE SCALE GENOMIC DNA]</scope>
    <source>
        <strain evidence="3">CGMCC 4.7047</strain>
    </source>
</reference>
<gene>
    <name evidence="2" type="ORF">SAMN05444716_1175</name>
</gene>
<proteinExistence type="predicted"/>
<keyword evidence="1" id="KW-0812">Transmembrane</keyword>
<feature type="transmembrane region" description="Helical" evidence="1">
    <location>
        <begin position="76"/>
        <end position="94"/>
    </location>
</feature>
<keyword evidence="3" id="KW-1185">Reference proteome</keyword>
<evidence type="ECO:0000313" key="3">
    <source>
        <dbReference type="Proteomes" id="UP000198873"/>
    </source>
</evidence>
<feature type="transmembrane region" description="Helical" evidence="1">
    <location>
        <begin position="12"/>
        <end position="36"/>
    </location>
</feature>
<keyword evidence="1" id="KW-1133">Transmembrane helix</keyword>
<dbReference type="EMBL" id="FPAB01000017">
    <property type="protein sequence ID" value="SFT23237.1"/>
    <property type="molecule type" value="Genomic_DNA"/>
</dbReference>
<dbReference type="Proteomes" id="UP000198873">
    <property type="component" value="Unassembled WGS sequence"/>
</dbReference>
<sequence length="116" mass="12572">MSEQLPAEDALGFWLPIVVPCAAFSFTLMSSVSWWWSTASRPFLLGRTGWWVPMVFVTALSFLVGVFGSTTPDVEAALFTAMVTTMGFTGLWLLPPALSRNLIDTLSPNTSPADPA</sequence>
<evidence type="ECO:0000256" key="1">
    <source>
        <dbReference type="SAM" id="Phobius"/>
    </source>
</evidence>
<organism evidence="2 3">
    <name type="scientific">Streptomyces harbinensis</name>
    <dbReference type="NCBI Taxonomy" id="1176198"/>
    <lineage>
        <taxon>Bacteria</taxon>
        <taxon>Bacillati</taxon>
        <taxon>Actinomycetota</taxon>
        <taxon>Actinomycetes</taxon>
        <taxon>Kitasatosporales</taxon>
        <taxon>Streptomycetaceae</taxon>
        <taxon>Streptomyces</taxon>
    </lineage>
</organism>
<dbReference type="STRING" id="1176198.SAMN05444716_1175"/>
<dbReference type="AlphaFoldDB" id="A0A1I6WB52"/>
<feature type="transmembrane region" description="Helical" evidence="1">
    <location>
        <begin position="48"/>
        <end position="70"/>
    </location>
</feature>
<keyword evidence="1" id="KW-0472">Membrane</keyword>